<name>A0A2T7NMV4_POMCA</name>
<accession>A0A2T7NMV4</accession>
<evidence type="ECO:0000313" key="2">
    <source>
        <dbReference type="Proteomes" id="UP000245119"/>
    </source>
</evidence>
<comment type="caution">
    <text evidence="1">The sequence shown here is derived from an EMBL/GenBank/DDBJ whole genome shotgun (WGS) entry which is preliminary data.</text>
</comment>
<dbReference type="Gene3D" id="2.40.128.20">
    <property type="match status" value="2"/>
</dbReference>
<dbReference type="Proteomes" id="UP000245119">
    <property type="component" value="Linkage Group LG11"/>
</dbReference>
<protein>
    <recommendedName>
        <fullName evidence="3">Lipocalin/cytosolic fatty-acid binding domain-containing protein</fullName>
    </recommendedName>
</protein>
<dbReference type="InterPro" id="IPR012674">
    <property type="entry name" value="Calycin"/>
</dbReference>
<evidence type="ECO:0000313" key="1">
    <source>
        <dbReference type="EMBL" id="PVD22501.1"/>
    </source>
</evidence>
<dbReference type="AlphaFoldDB" id="A0A2T7NMV4"/>
<organism evidence="1 2">
    <name type="scientific">Pomacea canaliculata</name>
    <name type="common">Golden apple snail</name>
    <dbReference type="NCBI Taxonomy" id="400727"/>
    <lineage>
        <taxon>Eukaryota</taxon>
        <taxon>Metazoa</taxon>
        <taxon>Spiralia</taxon>
        <taxon>Lophotrochozoa</taxon>
        <taxon>Mollusca</taxon>
        <taxon>Gastropoda</taxon>
        <taxon>Caenogastropoda</taxon>
        <taxon>Architaenioglossa</taxon>
        <taxon>Ampullarioidea</taxon>
        <taxon>Ampullariidae</taxon>
        <taxon>Pomacea</taxon>
    </lineage>
</organism>
<keyword evidence="2" id="KW-1185">Reference proteome</keyword>
<dbReference type="SUPFAM" id="SSF50814">
    <property type="entry name" value="Lipocalins"/>
    <property type="match status" value="2"/>
</dbReference>
<dbReference type="GO" id="GO:0008289">
    <property type="term" value="F:lipid binding"/>
    <property type="evidence" value="ECO:0007669"/>
    <property type="project" value="UniProtKB-KW"/>
</dbReference>
<dbReference type="EMBL" id="PZQS01000011">
    <property type="protein sequence ID" value="PVD22501.1"/>
    <property type="molecule type" value="Genomic_DNA"/>
</dbReference>
<sequence length="215" mass="24043">MTELFLTTDTPAEDRYALTSTPWTQSFLKDGDQWVSETAFGDLKETFKFKLGQEVTYKTLSGETVVATFNIKDNKVVGSGTEGGKPVSSCDSIVDGKLQITIMEKLIGKWEVIREASEGEEVYLDKNEVPQEDRQVMQTIVWTQTFSQDGDEWVSETEAGDVKDRFKFTLGTEITHTTNTGKTIVVSACVLVCACRRNKIKEKEAEKDDGLESLQ</sequence>
<proteinExistence type="predicted"/>
<reference evidence="1 2" key="1">
    <citation type="submission" date="2018-04" db="EMBL/GenBank/DDBJ databases">
        <title>The genome of golden apple snail Pomacea canaliculata provides insight into stress tolerance and invasive adaptation.</title>
        <authorList>
            <person name="Liu C."/>
            <person name="Liu B."/>
            <person name="Ren Y."/>
            <person name="Zhang Y."/>
            <person name="Wang H."/>
            <person name="Li S."/>
            <person name="Jiang F."/>
            <person name="Yin L."/>
            <person name="Zhang G."/>
            <person name="Qian W."/>
            <person name="Fan W."/>
        </authorList>
    </citation>
    <scope>NUCLEOTIDE SEQUENCE [LARGE SCALE GENOMIC DNA]</scope>
    <source>
        <strain evidence="1">SZHN2017</strain>
        <tissue evidence="1">Muscle</tissue>
    </source>
</reference>
<evidence type="ECO:0008006" key="3">
    <source>
        <dbReference type="Google" id="ProtNLM"/>
    </source>
</evidence>
<gene>
    <name evidence="1" type="ORF">C0Q70_18315</name>
</gene>